<dbReference type="PROSITE" id="PS00039">
    <property type="entry name" value="DEAD_ATP_HELICASE"/>
    <property type="match status" value="1"/>
</dbReference>
<dbReference type="Gene3D" id="3.40.50.300">
    <property type="entry name" value="P-loop containing nucleotide triphosphate hydrolases"/>
    <property type="match status" value="1"/>
</dbReference>
<dbReference type="InterPro" id="IPR027417">
    <property type="entry name" value="P-loop_NTPase"/>
</dbReference>
<dbReference type="EMBL" id="AWUE01021251">
    <property type="protein sequence ID" value="OMO62898.1"/>
    <property type="molecule type" value="Genomic_DNA"/>
</dbReference>
<gene>
    <name evidence="2" type="ORF">COLO4_32838</name>
</gene>
<dbReference type="SUPFAM" id="SSF52540">
    <property type="entry name" value="P-loop containing nucleoside triphosphate hydrolases"/>
    <property type="match status" value="1"/>
</dbReference>
<proteinExistence type="predicted"/>
<dbReference type="PANTHER" id="PTHR45952">
    <property type="entry name" value="ALUMINUM INDUCED PROTEIN WITH YGL AND LRDR MOTIFS"/>
    <property type="match status" value="1"/>
</dbReference>
<name>A0A1R3GXP4_9ROSI</name>
<accession>A0A1R3GXP4</accession>
<dbReference type="Pfam" id="PF12481">
    <property type="entry name" value="DUF3700"/>
    <property type="match status" value="1"/>
</dbReference>
<comment type="caution">
    <text evidence="2">The sequence shown here is derived from an EMBL/GenBank/DDBJ whole genome shotgun (WGS) entry which is preliminary data.</text>
</comment>
<evidence type="ECO:0000313" key="3">
    <source>
        <dbReference type="Proteomes" id="UP000187203"/>
    </source>
</evidence>
<dbReference type="STRING" id="93759.A0A1R3GXP4"/>
<dbReference type="InterPro" id="IPR044828">
    <property type="entry name" value="TSJT1-like"/>
</dbReference>
<keyword evidence="3" id="KW-1185">Reference proteome</keyword>
<reference evidence="3" key="1">
    <citation type="submission" date="2013-09" db="EMBL/GenBank/DDBJ databases">
        <title>Corchorus olitorius genome sequencing.</title>
        <authorList>
            <person name="Alam M."/>
            <person name="Haque M.S."/>
            <person name="Islam M.S."/>
            <person name="Emdad E.M."/>
            <person name="Islam M.M."/>
            <person name="Ahmed B."/>
            <person name="Halim A."/>
            <person name="Hossen Q.M.M."/>
            <person name="Hossain M.Z."/>
            <person name="Ahmed R."/>
            <person name="Khan M.M."/>
            <person name="Islam R."/>
            <person name="Rashid M.M."/>
            <person name="Khan S.A."/>
            <person name="Rahman M.S."/>
            <person name="Alam M."/>
            <person name="Yahiya A.S."/>
            <person name="Khan M.S."/>
            <person name="Azam M.S."/>
            <person name="Haque T."/>
            <person name="Lashkar M.Z.H."/>
            <person name="Akhand A.I."/>
            <person name="Morshed G."/>
            <person name="Roy S."/>
            <person name="Uddin K.S."/>
            <person name="Rabeya T."/>
            <person name="Hossain A.S."/>
            <person name="Chowdhury A."/>
            <person name="Snigdha A.R."/>
            <person name="Mortoza M.S."/>
            <person name="Matin S.A."/>
            <person name="Hoque S.M.E."/>
            <person name="Islam M.K."/>
            <person name="Roy D.K."/>
            <person name="Haider R."/>
            <person name="Moosa M.M."/>
            <person name="Elias S.M."/>
            <person name="Hasan A.M."/>
            <person name="Jahan S."/>
            <person name="Shafiuddin M."/>
            <person name="Mahmood N."/>
            <person name="Shommy N.S."/>
        </authorList>
    </citation>
    <scope>NUCLEOTIDE SEQUENCE [LARGE SCALE GENOMIC DNA]</scope>
    <source>
        <strain evidence="3">cv. O-4</strain>
    </source>
</reference>
<evidence type="ECO:0000259" key="1">
    <source>
        <dbReference type="Pfam" id="PF12481"/>
    </source>
</evidence>
<dbReference type="InterPro" id="IPR024286">
    <property type="entry name" value="DUF3700"/>
</dbReference>
<dbReference type="OrthoDB" id="1721073at2759"/>
<dbReference type="PANTHER" id="PTHR45952:SF2">
    <property type="entry name" value="OS04G0679400 PROTEIN"/>
    <property type="match status" value="1"/>
</dbReference>
<feature type="domain" description="DUF3700" evidence="1">
    <location>
        <begin position="65"/>
        <end position="114"/>
    </location>
</feature>
<dbReference type="Proteomes" id="UP000187203">
    <property type="component" value="Unassembled WGS sequence"/>
</dbReference>
<sequence>MELLKGIDQCTYLLPMCAFKVLDEADRMLDMGFEEDVRFILGKTCSGSLLGFESSMESFIKMCMLMMNQTELESLLHTYRTFRDNSPYPSDQVVKEHDGSFAFVVYDSMTGTVLST</sequence>
<evidence type="ECO:0000313" key="2">
    <source>
        <dbReference type="EMBL" id="OMO62898.1"/>
    </source>
</evidence>
<protein>
    <recommendedName>
        <fullName evidence="1">DUF3700 domain-containing protein</fullName>
    </recommendedName>
</protein>
<dbReference type="AlphaFoldDB" id="A0A1R3GXP4"/>
<dbReference type="InterPro" id="IPR000629">
    <property type="entry name" value="RNA-helicase_DEAD-box_CS"/>
</dbReference>
<organism evidence="2 3">
    <name type="scientific">Corchorus olitorius</name>
    <dbReference type="NCBI Taxonomy" id="93759"/>
    <lineage>
        <taxon>Eukaryota</taxon>
        <taxon>Viridiplantae</taxon>
        <taxon>Streptophyta</taxon>
        <taxon>Embryophyta</taxon>
        <taxon>Tracheophyta</taxon>
        <taxon>Spermatophyta</taxon>
        <taxon>Magnoliopsida</taxon>
        <taxon>eudicotyledons</taxon>
        <taxon>Gunneridae</taxon>
        <taxon>Pentapetalae</taxon>
        <taxon>rosids</taxon>
        <taxon>malvids</taxon>
        <taxon>Malvales</taxon>
        <taxon>Malvaceae</taxon>
        <taxon>Grewioideae</taxon>
        <taxon>Apeibeae</taxon>
        <taxon>Corchorus</taxon>
    </lineage>
</organism>